<feature type="compositionally biased region" description="Basic and acidic residues" evidence="11">
    <location>
        <begin position="230"/>
        <end position="243"/>
    </location>
</feature>
<evidence type="ECO:0000256" key="8">
    <source>
        <dbReference type="ARBA" id="ARBA00023065"/>
    </source>
</evidence>
<dbReference type="PIRSF" id="PIRSF002450">
    <property type="entry name" value="K+_transpter_TRK"/>
    <property type="match status" value="1"/>
</dbReference>
<keyword evidence="3 10" id="KW-0813">Transport</keyword>
<feature type="compositionally biased region" description="Polar residues" evidence="11">
    <location>
        <begin position="413"/>
        <end position="435"/>
    </location>
</feature>
<gene>
    <name evidence="12" type="ORF">TI39_contig354g00046</name>
</gene>
<feature type="compositionally biased region" description="Polar residues" evidence="11">
    <location>
        <begin position="220"/>
        <end position="229"/>
    </location>
</feature>
<evidence type="ECO:0000313" key="12">
    <source>
        <dbReference type="EMBL" id="KJX99635.1"/>
    </source>
</evidence>
<evidence type="ECO:0000313" key="13">
    <source>
        <dbReference type="Proteomes" id="UP000033647"/>
    </source>
</evidence>
<accession>A0A0F4GTV7</accession>
<feature type="transmembrane region" description="Helical" evidence="10">
    <location>
        <begin position="781"/>
        <end position="802"/>
    </location>
</feature>
<evidence type="ECO:0000256" key="4">
    <source>
        <dbReference type="ARBA" id="ARBA00022538"/>
    </source>
</evidence>
<feature type="compositionally biased region" description="Low complexity" evidence="11">
    <location>
        <begin position="151"/>
        <end position="163"/>
    </location>
</feature>
<comment type="subcellular location">
    <subcellularLocation>
        <location evidence="1">Membrane</location>
        <topology evidence="1">Multi-pass membrane protein</topology>
    </subcellularLocation>
</comment>
<feature type="transmembrane region" description="Helical" evidence="10">
    <location>
        <begin position="504"/>
        <end position="523"/>
    </location>
</feature>
<evidence type="ECO:0000256" key="9">
    <source>
        <dbReference type="ARBA" id="ARBA00023136"/>
    </source>
</evidence>
<evidence type="ECO:0000256" key="1">
    <source>
        <dbReference type="ARBA" id="ARBA00004141"/>
    </source>
</evidence>
<keyword evidence="5 10" id="KW-0812">Transmembrane</keyword>
<sequence>MSESVSESRRRGKSQWASDVFGPVIEAGKWIQAILPTRFRPHRPKFNFIMVHYSYIVGMAIFTSILLYPAGLLPYLDALFFAVGCATQSGLNTVDINLLHTYQQVVMILITCLCTPIFINTVVVLIRLYWFEKRFEHIVRETRAQRRTRARSLSSRSRSQMKSETSERTDDPSQNEKGVNGRRIVVLRDSLNPGGMSGAQGKAEDRRRELLDKLGMDSIVESSDQTPESSRSDSSDHEGDAPKEVSSNHSRRLSTRPETPPGLHPSSAEVPQTPQSPSVSFMGLHPKLNREITFADEVPKNLEPTQSTSDMARIPEHSDISRHVEFLERQQNDAKKRGAFYIPGPRDFDRGEVPEQIAPDEHDTIERLPTRSDRARSPDHKGIAFADEEHPKRNVTIDVPDHPAHRDRRSTEEPNSSSPVNQKSAFSRMRSNSNRLGERSRSFAQTWTNITQTFTQSRDEEPMPYFAWSATTGRNSAFLGLTAEQREELGGIEYRSLKTLVKILLSYYVGFHVLGMVVFLPWITNTYWQDTVRSFGQNPAWWGVFTPASMFNDLGFTLTPNSMIGFQDSVLALLFGSFLIIIGNTGFPCLLRFIIWTLSKMVPRDSGIWEELRFLLDHPRRCFTLLFPSKATWWLFWVLILLNGIDLMFFIILDLNQAAVTALHPGLQVLNGWFQAVSTRTAGFASVNLADLHSAIQVSYMIMMYISIFPIAISVRRTNVYEEQSLGLFGGEETAAGDGEPSYVSMHLRRQLSFDLWYIFLGLFIITIVEGDRIADPGEPSFTIFAILFEIVSAYGTVGLSLGYPTINASFSAEFKTISKLIIIAMMVRGRHRGLPYALDRAILLPSEKLQQKEAEESERRTNIRRRGSAFAEENNTFNRNTTWEDSELDNYGLPRQHTIDQVTTGGTSAEHDAEGMRRLHTRRSTAMSTSSASGGKNHKRARSLGRVIASGLSAGPSTVKRD</sequence>
<feature type="region of interest" description="Disordered" evidence="11">
    <location>
        <begin position="903"/>
        <end position="963"/>
    </location>
</feature>
<feature type="compositionally biased region" description="Low complexity" evidence="11">
    <location>
        <begin position="925"/>
        <end position="934"/>
    </location>
</feature>
<feature type="transmembrane region" description="Helical" evidence="10">
    <location>
        <begin position="752"/>
        <end position="769"/>
    </location>
</feature>
<dbReference type="PANTHER" id="PTHR31064">
    <property type="entry name" value="POTASSIUM TRANSPORT PROTEIN DDB_G0292412-RELATED"/>
    <property type="match status" value="1"/>
</dbReference>
<dbReference type="STRING" id="1047168.A0A0F4GTV7"/>
<dbReference type="GO" id="GO:0005886">
    <property type="term" value="C:plasma membrane"/>
    <property type="evidence" value="ECO:0007669"/>
    <property type="project" value="InterPro"/>
</dbReference>
<comment type="similarity">
    <text evidence="2 10">Belongs to the TrkH potassium transport family.</text>
</comment>
<keyword evidence="6 10" id="KW-0630">Potassium</keyword>
<feature type="region of interest" description="Disordered" evidence="11">
    <location>
        <begin position="870"/>
        <end position="890"/>
    </location>
</feature>
<organism evidence="12 13">
    <name type="scientific">Zymoseptoria brevis</name>
    <dbReference type="NCBI Taxonomy" id="1047168"/>
    <lineage>
        <taxon>Eukaryota</taxon>
        <taxon>Fungi</taxon>
        <taxon>Dikarya</taxon>
        <taxon>Ascomycota</taxon>
        <taxon>Pezizomycotina</taxon>
        <taxon>Dothideomycetes</taxon>
        <taxon>Dothideomycetidae</taxon>
        <taxon>Mycosphaerellales</taxon>
        <taxon>Mycosphaerellaceae</taxon>
        <taxon>Zymoseptoria</taxon>
    </lineage>
</organism>
<feature type="region of interest" description="Disordered" evidence="11">
    <location>
        <begin position="217"/>
        <end position="282"/>
    </location>
</feature>
<comment type="caution">
    <text evidence="12">The sequence shown here is derived from an EMBL/GenBank/DDBJ whole genome shotgun (WGS) entry which is preliminary data.</text>
</comment>
<feature type="compositionally biased region" description="Basic and acidic residues" evidence="11">
    <location>
        <begin position="399"/>
        <end position="412"/>
    </location>
</feature>
<dbReference type="GO" id="GO:1990573">
    <property type="term" value="P:potassium ion import across plasma membrane"/>
    <property type="evidence" value="ECO:0007669"/>
    <property type="project" value="TreeGrafter"/>
</dbReference>
<feature type="compositionally biased region" description="Polar residues" evidence="11">
    <location>
        <begin position="269"/>
        <end position="279"/>
    </location>
</feature>
<protein>
    <recommendedName>
        <fullName evidence="10">Potassium transport protein</fullName>
    </recommendedName>
</protein>
<dbReference type="NCBIfam" id="TIGR00934">
    <property type="entry name" value="2a38euk"/>
    <property type="match status" value="1"/>
</dbReference>
<keyword evidence="7 10" id="KW-1133">Transmembrane helix</keyword>
<feature type="transmembrane region" description="Helical" evidence="10">
    <location>
        <begin position="48"/>
        <end position="70"/>
    </location>
</feature>
<dbReference type="AlphaFoldDB" id="A0A0F4GTV7"/>
<keyword evidence="9 10" id="KW-0472">Membrane</keyword>
<evidence type="ECO:0000256" key="2">
    <source>
        <dbReference type="ARBA" id="ARBA00009137"/>
    </source>
</evidence>
<dbReference type="PANTHER" id="PTHR31064:SF30">
    <property type="entry name" value="HIGH-AFFINITY POTASSIUM TRANSPORT PROTEIN-RELATED"/>
    <property type="match status" value="1"/>
</dbReference>
<proteinExistence type="inferred from homology"/>
<dbReference type="Proteomes" id="UP000033647">
    <property type="component" value="Unassembled WGS sequence"/>
</dbReference>
<evidence type="ECO:0000256" key="7">
    <source>
        <dbReference type="ARBA" id="ARBA00022989"/>
    </source>
</evidence>
<feature type="transmembrane region" description="Helical" evidence="10">
    <location>
        <begin position="570"/>
        <end position="595"/>
    </location>
</feature>
<dbReference type="InterPro" id="IPR004773">
    <property type="entry name" value="K/Na_transp_Trk1/HKT1"/>
</dbReference>
<feature type="transmembrane region" description="Helical" evidence="10">
    <location>
        <begin position="695"/>
        <end position="715"/>
    </location>
</feature>
<evidence type="ECO:0000256" key="3">
    <source>
        <dbReference type="ARBA" id="ARBA00022448"/>
    </source>
</evidence>
<evidence type="ECO:0000256" key="6">
    <source>
        <dbReference type="ARBA" id="ARBA00022958"/>
    </source>
</evidence>
<dbReference type="GO" id="GO:0140107">
    <property type="term" value="F:high-affinity potassium ion transmembrane transporter activity"/>
    <property type="evidence" value="ECO:0007669"/>
    <property type="project" value="TreeGrafter"/>
</dbReference>
<keyword evidence="13" id="KW-1185">Reference proteome</keyword>
<dbReference type="InterPro" id="IPR051143">
    <property type="entry name" value="TrkH_K-transport"/>
</dbReference>
<dbReference type="OrthoDB" id="9999863at2759"/>
<evidence type="ECO:0000256" key="5">
    <source>
        <dbReference type="ARBA" id="ARBA00022692"/>
    </source>
</evidence>
<feature type="transmembrane region" description="Helical" evidence="10">
    <location>
        <begin position="105"/>
        <end position="130"/>
    </location>
</feature>
<reference evidence="12 13" key="1">
    <citation type="submission" date="2015-03" db="EMBL/GenBank/DDBJ databases">
        <title>RNA-seq based gene annotation and comparative genomics of four Zymoseptoria species reveal species-specific pathogenicity related genes and transposable element activity.</title>
        <authorList>
            <person name="Grandaubert J."/>
            <person name="Bhattacharyya A."/>
            <person name="Stukenbrock E.H."/>
        </authorList>
    </citation>
    <scope>NUCLEOTIDE SEQUENCE [LARGE SCALE GENOMIC DNA]</scope>
    <source>
        <strain evidence="12 13">Zb18110</strain>
    </source>
</reference>
<evidence type="ECO:0000256" key="10">
    <source>
        <dbReference type="PIRNR" id="PIRNR002450"/>
    </source>
</evidence>
<name>A0A0F4GTV7_9PEZI</name>
<keyword evidence="4 10" id="KW-0633">Potassium transport</keyword>
<keyword evidence="8 10" id="KW-0406">Ion transport</keyword>
<dbReference type="GO" id="GO:0030007">
    <property type="term" value="P:intracellular potassium ion homeostasis"/>
    <property type="evidence" value="ECO:0007669"/>
    <property type="project" value="UniProtKB-UniRule"/>
</dbReference>
<feature type="compositionally biased region" description="Basic and acidic residues" evidence="11">
    <location>
        <begin position="346"/>
        <end position="392"/>
    </location>
</feature>
<evidence type="ECO:0000256" key="11">
    <source>
        <dbReference type="SAM" id="MobiDB-lite"/>
    </source>
</evidence>
<feature type="region of interest" description="Disordered" evidence="11">
    <location>
        <begin position="146"/>
        <end position="183"/>
    </location>
</feature>
<feature type="compositionally biased region" description="Polar residues" evidence="11">
    <location>
        <begin position="874"/>
        <end position="884"/>
    </location>
</feature>
<dbReference type="InterPro" id="IPR015958">
    <property type="entry name" value="Trk1_fungi"/>
</dbReference>
<feature type="transmembrane region" description="Helical" evidence="10">
    <location>
        <begin position="631"/>
        <end position="653"/>
    </location>
</feature>
<dbReference type="Pfam" id="PF02386">
    <property type="entry name" value="TrkH"/>
    <property type="match status" value="1"/>
</dbReference>
<feature type="region of interest" description="Disordered" evidence="11">
    <location>
        <begin position="339"/>
        <end position="442"/>
    </location>
</feature>
<dbReference type="InterPro" id="IPR003445">
    <property type="entry name" value="Cat_transpt"/>
</dbReference>
<dbReference type="EMBL" id="LAFY01000346">
    <property type="protein sequence ID" value="KJX99635.1"/>
    <property type="molecule type" value="Genomic_DNA"/>
</dbReference>